<feature type="non-terminal residue" evidence="1">
    <location>
        <position position="115"/>
    </location>
</feature>
<dbReference type="Proteomes" id="UP000749559">
    <property type="component" value="Unassembled WGS sequence"/>
</dbReference>
<gene>
    <name evidence="1" type="ORF">OFUS_LOCUS4118</name>
</gene>
<keyword evidence="2" id="KW-1185">Reference proteome</keyword>
<organism evidence="1 2">
    <name type="scientific">Owenia fusiformis</name>
    <name type="common">Polychaete worm</name>
    <dbReference type="NCBI Taxonomy" id="6347"/>
    <lineage>
        <taxon>Eukaryota</taxon>
        <taxon>Metazoa</taxon>
        <taxon>Spiralia</taxon>
        <taxon>Lophotrochozoa</taxon>
        <taxon>Annelida</taxon>
        <taxon>Polychaeta</taxon>
        <taxon>Sedentaria</taxon>
        <taxon>Canalipalpata</taxon>
        <taxon>Sabellida</taxon>
        <taxon>Oweniida</taxon>
        <taxon>Oweniidae</taxon>
        <taxon>Owenia</taxon>
    </lineage>
</organism>
<name>A0A8J1XJ90_OWEFU</name>
<reference evidence="1" key="1">
    <citation type="submission" date="2022-03" db="EMBL/GenBank/DDBJ databases">
        <authorList>
            <person name="Martin C."/>
        </authorList>
    </citation>
    <scope>NUCLEOTIDE SEQUENCE</scope>
</reference>
<protein>
    <submittedName>
        <fullName evidence="1">Uncharacterized protein</fullName>
    </submittedName>
</protein>
<sequence>MKTDMVKRRIQLTHQQLLHQLNRVQQEIIQDLGKVKGEREKSLATYKVILNQHLDQIKKASMQAERLLELGHEDQLQEDCQLISLKLGELMKMPKVPAFDALTVLDFVPSPQLTD</sequence>
<dbReference type="EMBL" id="CAIIXF020000002">
    <property type="protein sequence ID" value="CAH1776997.1"/>
    <property type="molecule type" value="Genomic_DNA"/>
</dbReference>
<evidence type="ECO:0000313" key="2">
    <source>
        <dbReference type="Proteomes" id="UP000749559"/>
    </source>
</evidence>
<comment type="caution">
    <text evidence="1">The sequence shown here is derived from an EMBL/GenBank/DDBJ whole genome shotgun (WGS) entry which is preliminary data.</text>
</comment>
<evidence type="ECO:0000313" key="1">
    <source>
        <dbReference type="EMBL" id="CAH1776997.1"/>
    </source>
</evidence>
<dbReference type="AlphaFoldDB" id="A0A8J1XJ90"/>
<proteinExistence type="predicted"/>
<accession>A0A8J1XJ90</accession>